<proteinExistence type="predicted"/>
<keyword evidence="3" id="KW-1185">Reference proteome</keyword>
<feature type="transmembrane region" description="Helical" evidence="1">
    <location>
        <begin position="35"/>
        <end position="58"/>
    </location>
</feature>
<evidence type="ECO:0008006" key="4">
    <source>
        <dbReference type="Google" id="ProtNLM"/>
    </source>
</evidence>
<dbReference type="GeneID" id="20240921"/>
<feature type="transmembrane region" description="Helical" evidence="1">
    <location>
        <begin position="130"/>
        <end position="153"/>
    </location>
</feature>
<keyword evidence="1" id="KW-1133">Transmembrane helix</keyword>
<dbReference type="AlphaFoldDB" id="V3Z289"/>
<name>V3Z289_LOTGI</name>
<keyword evidence="1" id="KW-0472">Membrane</keyword>
<gene>
    <name evidence="2" type="ORF">LOTGIDRAFT_168567</name>
</gene>
<feature type="transmembrane region" description="Helical" evidence="1">
    <location>
        <begin position="73"/>
        <end position="95"/>
    </location>
</feature>
<dbReference type="EMBL" id="KB203440">
    <property type="protein sequence ID" value="ESO84698.1"/>
    <property type="molecule type" value="Genomic_DNA"/>
</dbReference>
<dbReference type="KEGG" id="lgi:LOTGIDRAFT_168567"/>
<dbReference type="OrthoDB" id="6120369at2759"/>
<dbReference type="RefSeq" id="XP_009064688.1">
    <property type="nucleotide sequence ID" value="XM_009066440.1"/>
</dbReference>
<sequence>MSLDFSSTHKALKPLLYYLLFFGLCRPFPKPNKLVMVIFVLTFILQIWMIIMCFWKVVVCFQGAENPTEPENISLYIIAILVAINETFYFLYGLFYGGKRFEAFIAFTEELQSDPIYNVNFDKLKRNVTIFIIITSVCLSVSFLVLLITNLPIFNPDFSCFFSPYNIGSPGYWIHISSLPVLAVLVLGQTIGIFGILTAVCYMVKTQLTVCNIELEKLVKSTPTTKKIVEIRKRFFSIHRYCQLADNALTPLVATNIVINFLIVCLFANTLSYGKFGPTEIVTYPIIMLFCFFEITFIVVNCTLVNEKGKCCLETAVYLEGSKMDDKTISVLFGTLVTYIVLVIQLKPA</sequence>
<reference evidence="2 3" key="1">
    <citation type="journal article" date="2013" name="Nature">
        <title>Insights into bilaterian evolution from three spiralian genomes.</title>
        <authorList>
            <person name="Simakov O."/>
            <person name="Marletaz F."/>
            <person name="Cho S.J."/>
            <person name="Edsinger-Gonzales E."/>
            <person name="Havlak P."/>
            <person name="Hellsten U."/>
            <person name="Kuo D.H."/>
            <person name="Larsson T."/>
            <person name="Lv J."/>
            <person name="Arendt D."/>
            <person name="Savage R."/>
            <person name="Osoegawa K."/>
            <person name="de Jong P."/>
            <person name="Grimwood J."/>
            <person name="Chapman J.A."/>
            <person name="Shapiro H."/>
            <person name="Aerts A."/>
            <person name="Otillar R.P."/>
            <person name="Terry A.Y."/>
            <person name="Boore J.L."/>
            <person name="Grigoriev I.V."/>
            <person name="Lindberg D.R."/>
            <person name="Seaver E.C."/>
            <person name="Weisblat D.A."/>
            <person name="Putnam N.H."/>
            <person name="Rokhsar D.S."/>
        </authorList>
    </citation>
    <scope>NUCLEOTIDE SEQUENCE [LARGE SCALE GENOMIC DNA]</scope>
</reference>
<protein>
    <recommendedName>
        <fullName evidence="4">Odorant receptor</fullName>
    </recommendedName>
</protein>
<evidence type="ECO:0000313" key="3">
    <source>
        <dbReference type="Proteomes" id="UP000030746"/>
    </source>
</evidence>
<feature type="transmembrane region" description="Helical" evidence="1">
    <location>
        <begin position="281"/>
        <end position="300"/>
    </location>
</feature>
<keyword evidence="1" id="KW-0812">Transmembrane</keyword>
<feature type="transmembrane region" description="Helical" evidence="1">
    <location>
        <begin position="173"/>
        <end position="197"/>
    </location>
</feature>
<evidence type="ECO:0000313" key="2">
    <source>
        <dbReference type="EMBL" id="ESO84698.1"/>
    </source>
</evidence>
<organism evidence="2 3">
    <name type="scientific">Lottia gigantea</name>
    <name type="common">Giant owl limpet</name>
    <dbReference type="NCBI Taxonomy" id="225164"/>
    <lineage>
        <taxon>Eukaryota</taxon>
        <taxon>Metazoa</taxon>
        <taxon>Spiralia</taxon>
        <taxon>Lophotrochozoa</taxon>
        <taxon>Mollusca</taxon>
        <taxon>Gastropoda</taxon>
        <taxon>Patellogastropoda</taxon>
        <taxon>Lottioidea</taxon>
        <taxon>Lottiidae</taxon>
        <taxon>Lottia</taxon>
    </lineage>
</organism>
<dbReference type="CTD" id="20240921"/>
<dbReference type="HOGENOM" id="CLU_795216_0_0_1"/>
<dbReference type="Proteomes" id="UP000030746">
    <property type="component" value="Unassembled WGS sequence"/>
</dbReference>
<feature type="transmembrane region" description="Helical" evidence="1">
    <location>
        <begin position="248"/>
        <end position="269"/>
    </location>
</feature>
<evidence type="ECO:0000256" key="1">
    <source>
        <dbReference type="SAM" id="Phobius"/>
    </source>
</evidence>
<accession>V3Z289</accession>
<feature type="transmembrane region" description="Helical" evidence="1">
    <location>
        <begin position="12"/>
        <end position="28"/>
    </location>
</feature>
<feature type="transmembrane region" description="Helical" evidence="1">
    <location>
        <begin position="329"/>
        <end position="346"/>
    </location>
</feature>